<dbReference type="InterPro" id="IPR036928">
    <property type="entry name" value="AS_sf"/>
</dbReference>
<comment type="caution">
    <text evidence="1">The sequence shown here is derived from an EMBL/GenBank/DDBJ whole genome shotgun (WGS) entry which is preliminary data.</text>
</comment>
<dbReference type="Proteomes" id="UP000003231">
    <property type="component" value="Unassembled WGS sequence"/>
</dbReference>
<dbReference type="AlphaFoldDB" id="A0AB72ZLA3"/>
<accession>A0AB72ZLA3</accession>
<evidence type="ECO:0000313" key="1">
    <source>
        <dbReference type="EMBL" id="EIR14999.1"/>
    </source>
</evidence>
<name>A0AB72ZLA3_YERPE</name>
<keyword evidence="1" id="KW-0378">Hydrolase</keyword>
<dbReference type="EMBL" id="AKRT01000409">
    <property type="protein sequence ID" value="EIR14999.1"/>
    <property type="molecule type" value="Genomic_DNA"/>
</dbReference>
<reference evidence="1 2" key="1">
    <citation type="submission" date="2012-05" db="EMBL/GenBank/DDBJ databases">
        <title>Genome sequence of Yersinia Pestis PY-08.</title>
        <authorList>
            <person name="Santana-Cruz I."/>
            <person name="Sengamalay N."/>
            <person name="McCracken C."/>
            <person name="Daugherty S.C."/>
            <person name="Maroo A."/>
            <person name="Vara P.G."/>
            <person name="Tallon L.J."/>
            <person name="Sadzewicz L."/>
            <person name="Vinetz J.M."/>
            <person name="Cespedes Zambrano M.J."/>
            <person name="Fraser-Liggett C.M."/>
            <person name="Tettelin H."/>
        </authorList>
    </citation>
    <scope>NUCLEOTIDE SEQUENCE [LARGE SCALE GENOMIC DNA]</scope>
    <source>
        <strain evidence="1 2">PY-08</strain>
    </source>
</reference>
<evidence type="ECO:0000313" key="2">
    <source>
        <dbReference type="Proteomes" id="UP000003231"/>
    </source>
</evidence>
<protein>
    <submittedName>
        <fullName evidence="1">Amidohydrolase, AtzE family protein</fullName>
        <ecNumber evidence="1">3.-.-.-</ecNumber>
    </submittedName>
</protein>
<gene>
    <name evidence="1" type="ORF">YPPY08_3748</name>
</gene>
<dbReference type="Gene3D" id="3.90.1300.10">
    <property type="entry name" value="Amidase signature (AS) domain"/>
    <property type="match status" value="1"/>
</dbReference>
<dbReference type="EC" id="3.-.-.-" evidence="1"/>
<organism evidence="1 2">
    <name type="scientific">Yersinia pestis PY-08</name>
    <dbReference type="NCBI Taxonomy" id="992134"/>
    <lineage>
        <taxon>Bacteria</taxon>
        <taxon>Pseudomonadati</taxon>
        <taxon>Pseudomonadota</taxon>
        <taxon>Gammaproteobacteria</taxon>
        <taxon>Enterobacterales</taxon>
        <taxon>Yersiniaceae</taxon>
        <taxon>Yersinia</taxon>
    </lineage>
</organism>
<sequence>MKPASSLTISEIQQALHKGELSAQAIAQQTLDAITVANPLINAYTHITADRMLSEACRLDTLRAKGQPLPALAA</sequence>
<feature type="non-terminal residue" evidence="1">
    <location>
        <position position="74"/>
    </location>
</feature>
<dbReference type="GO" id="GO:0016787">
    <property type="term" value="F:hydrolase activity"/>
    <property type="evidence" value="ECO:0007669"/>
    <property type="project" value="UniProtKB-KW"/>
</dbReference>
<dbReference type="SUPFAM" id="SSF75304">
    <property type="entry name" value="Amidase signature (AS) enzymes"/>
    <property type="match status" value="1"/>
</dbReference>
<proteinExistence type="predicted"/>